<sequence length="259" mass="27946">MPAISSAALKIVVVVGAGPGTGFAIAKRFAQAGHPVALISRSKTRLEELASDINQLQQGKAVAYGADVSQKDSIDAAFGQIDRDFGGKARVWGAVFNPAAISRAPFLETTAEQLEEQWQVMTKGGFLFAQAYLRTLTAHADWAKSREGDEPAGFLAVTGATASLKGSANFSAFASAKAGLRNITQSIAREYASQGVHVFHTIVDGMIDGERARSYMGSDFVPNSRFKPEDIAEAYYSVATQRKSCWTHELDMRPYSETW</sequence>
<dbReference type="SUPFAM" id="SSF51735">
    <property type="entry name" value="NAD(P)-binding Rossmann-fold domains"/>
    <property type="match status" value="1"/>
</dbReference>
<dbReference type="STRING" id="1569628.A0A316UP38"/>
<dbReference type="Gene3D" id="3.40.50.720">
    <property type="entry name" value="NAD(P)-binding Rossmann-like Domain"/>
    <property type="match status" value="1"/>
</dbReference>
<keyword evidence="2" id="KW-1185">Reference proteome</keyword>
<protein>
    <submittedName>
        <fullName evidence="1">NAD(P)-binding protein</fullName>
    </submittedName>
</protein>
<dbReference type="InterPro" id="IPR002347">
    <property type="entry name" value="SDR_fam"/>
</dbReference>
<name>A0A316UP38_9BASI</name>
<dbReference type="GeneID" id="37031529"/>
<dbReference type="EMBL" id="KZ819673">
    <property type="protein sequence ID" value="PWN26111.1"/>
    <property type="molecule type" value="Genomic_DNA"/>
</dbReference>
<dbReference type="InterPro" id="IPR036291">
    <property type="entry name" value="NAD(P)-bd_dom_sf"/>
</dbReference>
<gene>
    <name evidence="1" type="ORF">BDZ90DRAFT_58973</name>
</gene>
<dbReference type="RefSeq" id="XP_025360723.1">
    <property type="nucleotide sequence ID" value="XM_025509706.1"/>
</dbReference>
<dbReference type="PRINTS" id="PR00081">
    <property type="entry name" value="GDHRDH"/>
</dbReference>
<organism evidence="1 2">
    <name type="scientific">Jaminaea rosea</name>
    <dbReference type="NCBI Taxonomy" id="1569628"/>
    <lineage>
        <taxon>Eukaryota</taxon>
        <taxon>Fungi</taxon>
        <taxon>Dikarya</taxon>
        <taxon>Basidiomycota</taxon>
        <taxon>Ustilaginomycotina</taxon>
        <taxon>Exobasidiomycetes</taxon>
        <taxon>Microstromatales</taxon>
        <taxon>Microstromatales incertae sedis</taxon>
        <taxon>Jaminaea</taxon>
    </lineage>
</organism>
<evidence type="ECO:0000313" key="2">
    <source>
        <dbReference type="Proteomes" id="UP000245884"/>
    </source>
</evidence>
<dbReference type="PANTHER" id="PTHR43431:SF7">
    <property type="entry name" value="OXIDOREDUCTASE, SHORT CHAIN DEHYDROGENASE_REDUCTASE FAMILY (AFU_ORTHOLOGUE AFUA_5G14000)"/>
    <property type="match status" value="1"/>
</dbReference>
<proteinExistence type="predicted"/>
<evidence type="ECO:0000313" key="1">
    <source>
        <dbReference type="EMBL" id="PWN26111.1"/>
    </source>
</evidence>
<dbReference type="PANTHER" id="PTHR43431">
    <property type="entry name" value="OXIDOREDUCTASE, SHORT CHAIN DEHYDROGENASE/REDUCTASE FAMILY (AFU_ORTHOLOGUE AFUA_5G14000)"/>
    <property type="match status" value="1"/>
</dbReference>
<reference evidence="1 2" key="1">
    <citation type="journal article" date="2018" name="Mol. Biol. Evol.">
        <title>Broad Genomic Sampling Reveals a Smut Pathogenic Ancestry of the Fungal Clade Ustilaginomycotina.</title>
        <authorList>
            <person name="Kijpornyongpan T."/>
            <person name="Mondo S.J."/>
            <person name="Barry K."/>
            <person name="Sandor L."/>
            <person name="Lee J."/>
            <person name="Lipzen A."/>
            <person name="Pangilinan J."/>
            <person name="LaButti K."/>
            <person name="Hainaut M."/>
            <person name="Henrissat B."/>
            <person name="Grigoriev I.V."/>
            <person name="Spatafora J.W."/>
            <person name="Aime M.C."/>
        </authorList>
    </citation>
    <scope>NUCLEOTIDE SEQUENCE [LARGE SCALE GENOMIC DNA]</scope>
    <source>
        <strain evidence="1 2">MCA 5214</strain>
    </source>
</reference>
<dbReference type="OrthoDB" id="5399006at2759"/>
<accession>A0A316UP38</accession>
<dbReference type="Pfam" id="PF00106">
    <property type="entry name" value="adh_short"/>
    <property type="match status" value="1"/>
</dbReference>
<dbReference type="AlphaFoldDB" id="A0A316UP38"/>
<dbReference type="Proteomes" id="UP000245884">
    <property type="component" value="Unassembled WGS sequence"/>
</dbReference>